<dbReference type="GO" id="GO:0050982">
    <property type="term" value="P:detection of mechanical stimulus"/>
    <property type="evidence" value="ECO:0007669"/>
    <property type="project" value="TreeGrafter"/>
</dbReference>
<proteinExistence type="predicted"/>
<sequence>MPSLSIALQPVTWVEASERSFDSADPSSFQAHISRSLSSPDADAWIDITYVLRFNGDTGEGKRAEKYKRVPLSKNATLQLAGLLNESFGADTHQDPVRIPAASSQTLRVNANMEVQYAGHDVDLLLTFRSSESNLVLGRNSHGRDRGSQQHSAPVRGVWLLSRDTLACWEKEASPQEGDSDAEGQSGRDCRISQLVASEKSAPAPMGYSGSWGVMGIYLGVVYAVGRLLRAAFQDASKRVIYEEMPDVQLLQDLCNGIYIARIQHLLKTEFKLYYQLMNIYRSPELLLSVTGTFGAQKIDGEIDFLAELDDDHLGFDSGGARAGLESRQKSPEAAGSAEAVAGAAAAINAAPPKEAEHGDEETYSVPQAPESTDVDEDLRQIQEIQEELDHHFGDVPMPSVGRFAGVAESEMPLGDVAPATEYGGVSPTTSPASELRRRHLQAASGVLGNGSSRLEM</sequence>
<reference evidence="3" key="1">
    <citation type="submission" date="2021-02" db="EMBL/GenBank/DDBJ databases">
        <authorList>
            <person name="Dougan E. K."/>
            <person name="Rhodes N."/>
            <person name="Thang M."/>
            <person name="Chan C."/>
        </authorList>
    </citation>
    <scope>NUCLEOTIDE SEQUENCE</scope>
</reference>
<keyword evidence="4" id="KW-1185">Reference proteome</keyword>
<accession>A0A812V9B3</accession>
<feature type="region of interest" description="Disordered" evidence="1">
    <location>
        <begin position="320"/>
        <end position="376"/>
    </location>
</feature>
<organism evidence="3 4">
    <name type="scientific">Symbiodinium pilosum</name>
    <name type="common">Dinoflagellate</name>
    <dbReference type="NCBI Taxonomy" id="2952"/>
    <lineage>
        <taxon>Eukaryota</taxon>
        <taxon>Sar</taxon>
        <taxon>Alveolata</taxon>
        <taxon>Dinophyceae</taxon>
        <taxon>Suessiales</taxon>
        <taxon>Symbiodiniaceae</taxon>
        <taxon>Symbiodinium</taxon>
    </lineage>
</organism>
<dbReference type="GO" id="GO:0005261">
    <property type="term" value="F:monoatomic cation channel activity"/>
    <property type="evidence" value="ECO:0007669"/>
    <property type="project" value="TreeGrafter"/>
</dbReference>
<dbReference type="GO" id="GO:0008381">
    <property type="term" value="F:mechanosensitive monoatomic ion channel activity"/>
    <property type="evidence" value="ECO:0007669"/>
    <property type="project" value="InterPro"/>
</dbReference>
<feature type="compositionally biased region" description="Low complexity" evidence="1">
    <location>
        <begin position="332"/>
        <end position="353"/>
    </location>
</feature>
<comment type="caution">
    <text evidence="3">The sequence shown here is derived from an EMBL/GenBank/DDBJ whole genome shotgun (WGS) entry which is preliminary data.</text>
</comment>
<dbReference type="Proteomes" id="UP000649617">
    <property type="component" value="Unassembled WGS sequence"/>
</dbReference>
<gene>
    <name evidence="3" type="primary">PIEZO2</name>
    <name evidence="3" type="ORF">SPIL2461_LOCUS16085</name>
</gene>
<feature type="domain" description="Piezo non-specific cation channel cap" evidence="2">
    <location>
        <begin position="31"/>
        <end position="293"/>
    </location>
</feature>
<dbReference type="PANTHER" id="PTHR13167">
    <property type="entry name" value="PIEZO-TYPE MECHANOSENSITIVE ION CHANNEL COMPONENT"/>
    <property type="match status" value="1"/>
</dbReference>
<evidence type="ECO:0000259" key="2">
    <source>
        <dbReference type="Pfam" id="PF12166"/>
    </source>
</evidence>
<dbReference type="GO" id="GO:0016020">
    <property type="term" value="C:membrane"/>
    <property type="evidence" value="ECO:0007669"/>
    <property type="project" value="InterPro"/>
</dbReference>
<evidence type="ECO:0000256" key="1">
    <source>
        <dbReference type="SAM" id="MobiDB-lite"/>
    </source>
</evidence>
<dbReference type="PANTHER" id="PTHR13167:SF25">
    <property type="entry name" value="PIEZO-TYPE MECHANOSENSITIVE ION CHANNEL COMPONENT"/>
    <property type="match status" value="1"/>
</dbReference>
<name>A0A812V9B3_SYMPI</name>
<dbReference type="Pfam" id="PF12166">
    <property type="entry name" value="Piezo_cap"/>
    <property type="match status" value="1"/>
</dbReference>
<evidence type="ECO:0000313" key="4">
    <source>
        <dbReference type="Proteomes" id="UP000649617"/>
    </source>
</evidence>
<dbReference type="InterPro" id="IPR031334">
    <property type="entry name" value="Piezo_cap_dom"/>
</dbReference>
<dbReference type="EMBL" id="CAJNIZ010040979">
    <property type="protein sequence ID" value="CAE7609779.1"/>
    <property type="molecule type" value="Genomic_DNA"/>
</dbReference>
<dbReference type="OrthoDB" id="248120at2759"/>
<dbReference type="AlphaFoldDB" id="A0A812V9B3"/>
<evidence type="ECO:0000313" key="3">
    <source>
        <dbReference type="EMBL" id="CAE7609779.1"/>
    </source>
</evidence>
<dbReference type="GO" id="GO:0042391">
    <property type="term" value="P:regulation of membrane potential"/>
    <property type="evidence" value="ECO:0007669"/>
    <property type="project" value="TreeGrafter"/>
</dbReference>
<protein>
    <submittedName>
        <fullName evidence="3">PIEZO2 protein</fullName>
    </submittedName>
</protein>
<dbReference type="GO" id="GO:0071260">
    <property type="term" value="P:cellular response to mechanical stimulus"/>
    <property type="evidence" value="ECO:0007669"/>
    <property type="project" value="TreeGrafter"/>
</dbReference>
<dbReference type="InterPro" id="IPR027272">
    <property type="entry name" value="Piezo"/>
</dbReference>